<dbReference type="CDD" id="cd12148">
    <property type="entry name" value="fungal_TF_MHR"/>
    <property type="match status" value="1"/>
</dbReference>
<keyword evidence="5" id="KW-0238">DNA-binding</keyword>
<evidence type="ECO:0000259" key="9">
    <source>
        <dbReference type="PROSITE" id="PS50048"/>
    </source>
</evidence>
<evidence type="ECO:0000256" key="5">
    <source>
        <dbReference type="ARBA" id="ARBA00023125"/>
    </source>
</evidence>
<proteinExistence type="predicted"/>
<feature type="compositionally biased region" description="Polar residues" evidence="8">
    <location>
        <begin position="171"/>
        <end position="187"/>
    </location>
</feature>
<evidence type="ECO:0000256" key="3">
    <source>
        <dbReference type="ARBA" id="ARBA00022833"/>
    </source>
</evidence>
<feature type="compositionally biased region" description="Low complexity" evidence="8">
    <location>
        <begin position="28"/>
        <end position="46"/>
    </location>
</feature>
<keyword evidence="7" id="KW-0539">Nucleus</keyword>
<feature type="region of interest" description="Disordered" evidence="8">
    <location>
        <begin position="1"/>
        <end position="79"/>
    </location>
</feature>
<dbReference type="GO" id="GO:0008270">
    <property type="term" value="F:zinc ion binding"/>
    <property type="evidence" value="ECO:0007669"/>
    <property type="project" value="InterPro"/>
</dbReference>
<dbReference type="PANTHER" id="PTHR47782:SF7">
    <property type="entry name" value="PROTEIN STB5"/>
    <property type="match status" value="1"/>
</dbReference>
<feature type="compositionally biased region" description="Polar residues" evidence="8">
    <location>
        <begin position="222"/>
        <end position="231"/>
    </location>
</feature>
<evidence type="ECO:0000256" key="8">
    <source>
        <dbReference type="SAM" id="MobiDB-lite"/>
    </source>
</evidence>
<dbReference type="GO" id="GO:0000981">
    <property type="term" value="F:DNA-binding transcription factor activity, RNA polymerase II-specific"/>
    <property type="evidence" value="ECO:0007669"/>
    <property type="project" value="InterPro"/>
</dbReference>
<dbReference type="SMART" id="SM00906">
    <property type="entry name" value="Fungal_trans"/>
    <property type="match status" value="1"/>
</dbReference>
<feature type="compositionally biased region" description="Polar residues" evidence="8">
    <location>
        <begin position="47"/>
        <end position="62"/>
    </location>
</feature>
<dbReference type="SMART" id="SM00066">
    <property type="entry name" value="GAL4"/>
    <property type="match status" value="1"/>
</dbReference>
<dbReference type="PROSITE" id="PS00463">
    <property type="entry name" value="ZN2_CY6_FUNGAL_1"/>
    <property type="match status" value="1"/>
</dbReference>
<dbReference type="InterPro" id="IPR001138">
    <property type="entry name" value="Zn2Cys6_DnaBD"/>
</dbReference>
<evidence type="ECO:0000313" key="11">
    <source>
        <dbReference type="Proteomes" id="UP000267145"/>
    </source>
</evidence>
<evidence type="ECO:0000256" key="6">
    <source>
        <dbReference type="ARBA" id="ARBA00023163"/>
    </source>
</evidence>
<dbReference type="PANTHER" id="PTHR47782">
    <property type="entry name" value="ZN(II)2CYS6 TRANSCRIPTION FACTOR (EUROFUNG)-RELATED"/>
    <property type="match status" value="1"/>
</dbReference>
<name>A0A3M9YI94_9PEZI</name>
<gene>
    <name evidence="10" type="ORF">D7B24_001531</name>
</gene>
<dbReference type="PROSITE" id="PS50048">
    <property type="entry name" value="ZN2_CY6_FUNGAL_2"/>
    <property type="match status" value="1"/>
</dbReference>
<dbReference type="CDD" id="cd00067">
    <property type="entry name" value="GAL4"/>
    <property type="match status" value="1"/>
</dbReference>
<comment type="subcellular location">
    <subcellularLocation>
        <location evidence="1">Nucleus</location>
    </subcellularLocation>
</comment>
<dbReference type="AlphaFoldDB" id="A0A3M9YI94"/>
<evidence type="ECO:0000256" key="4">
    <source>
        <dbReference type="ARBA" id="ARBA00023015"/>
    </source>
</evidence>
<dbReference type="Pfam" id="PF00172">
    <property type="entry name" value="Zn_clus"/>
    <property type="match status" value="1"/>
</dbReference>
<keyword evidence="2" id="KW-0479">Metal-binding</keyword>
<evidence type="ECO:0000313" key="10">
    <source>
        <dbReference type="EMBL" id="RNJ59801.1"/>
    </source>
</evidence>
<keyword evidence="6" id="KW-0804">Transcription</keyword>
<feature type="region of interest" description="Disordered" evidence="8">
    <location>
        <begin position="166"/>
        <end position="246"/>
    </location>
</feature>
<dbReference type="GeneID" id="39605220"/>
<dbReference type="InterPro" id="IPR052202">
    <property type="entry name" value="Yeast_MetPath_Reg"/>
</dbReference>
<feature type="domain" description="Zn(2)-C6 fungal-type" evidence="9">
    <location>
        <begin position="86"/>
        <end position="116"/>
    </location>
</feature>
<keyword evidence="11" id="KW-1185">Reference proteome</keyword>
<dbReference type="EMBL" id="RBVV01000013">
    <property type="protein sequence ID" value="RNJ59801.1"/>
    <property type="molecule type" value="Genomic_DNA"/>
</dbReference>
<dbReference type="RefSeq" id="XP_028497959.1">
    <property type="nucleotide sequence ID" value="XM_028635757.1"/>
</dbReference>
<comment type="caution">
    <text evidence="10">The sequence shown here is derived from an EMBL/GenBank/DDBJ whole genome shotgun (WGS) entry which is preliminary data.</text>
</comment>
<dbReference type="Pfam" id="PF04082">
    <property type="entry name" value="Fungal_trans"/>
    <property type="match status" value="1"/>
</dbReference>
<organism evidence="10 11">
    <name type="scientific">Verticillium nonalfalfae</name>
    <dbReference type="NCBI Taxonomy" id="1051616"/>
    <lineage>
        <taxon>Eukaryota</taxon>
        <taxon>Fungi</taxon>
        <taxon>Dikarya</taxon>
        <taxon>Ascomycota</taxon>
        <taxon>Pezizomycotina</taxon>
        <taxon>Sordariomycetes</taxon>
        <taxon>Hypocreomycetidae</taxon>
        <taxon>Glomerellales</taxon>
        <taxon>Plectosphaerellaceae</taxon>
        <taxon>Verticillium</taxon>
    </lineage>
</organism>
<dbReference type="Gene3D" id="4.10.240.10">
    <property type="entry name" value="Zn(2)-C6 fungal-type DNA-binding domain"/>
    <property type="match status" value="1"/>
</dbReference>
<dbReference type="InterPro" id="IPR007219">
    <property type="entry name" value="XnlR_reg_dom"/>
</dbReference>
<protein>
    <recommendedName>
        <fullName evidence="9">Zn(2)-C6 fungal-type domain-containing protein</fullName>
    </recommendedName>
</protein>
<dbReference type="InterPro" id="IPR036864">
    <property type="entry name" value="Zn2-C6_fun-type_DNA-bd_sf"/>
</dbReference>
<evidence type="ECO:0000256" key="2">
    <source>
        <dbReference type="ARBA" id="ARBA00022723"/>
    </source>
</evidence>
<accession>A0A3M9YI94</accession>
<dbReference type="SUPFAM" id="SSF57701">
    <property type="entry name" value="Zn2/Cys6 DNA-binding domain"/>
    <property type="match status" value="1"/>
</dbReference>
<sequence>MASAADMQTNVHRFRIRRSSISDPHADPSSTLSSAPLRRRSASPPTGNGTSTITSVASSNEGPLSAERPGPSDGLPPAKAAREIPACDRCRHFKKKCSRTFPICTLCANAGSRCSLSTPVDSTAAQTHHLRARVEWLSSFINKHVPVGPTGIASIDTGTDLSSFVDHGRRSNATSDTSQGVLPTTPSLAAPLQRHAPSRPFDPLEGVRHVSSHATPPGGNDPLSQPPSIFSSPGRPGLAAASTIGTPGLPPDAAARRFVDAYFRNVNRAYPFANRDKVLRDLEALGETAMGQRDADSTVLYLIMAIGCTSLERAGQVPKDTASKFEVPYAEIIQECLAKEDTESIQVLVLLSLYSLFDPHGASAWSMAGIASRHAMLLGLSRRASEDKSLAAVELELRHRLFWSIFVLDRMMAVSMGLPVALIDDNMDVPLPGLTIEEFASPERQQFASTLQTNRHVIQLRQLEGRILTLIHHRRRSDIASLSQADRRAILHDLRTDIEAWYSSGSLVSPMEADNIPIHNSITWLSARYYHLLILLHYPCHFNSFASSVSATELLRFAQKHLQSTSALLQQRQLPFNRITLCRIFPVGLVLIHGFIACEAEGSPFPARDEIAVVVSILEAFPSGWVNAHKAANIFRQFMTLTTSPPSYGPMHFQTTMLGNGPLNAARESTHAMLRPILTNLLGLMQEVLGKATCYAFHEMPDSRGGFAAFSGSLSSLSPPGPSRSLGGSMSGLTPGAEGAMDYNWSSLEMGFL</sequence>
<reference evidence="10 11" key="1">
    <citation type="submission" date="2018-10" db="EMBL/GenBank/DDBJ databases">
        <title>Genome sequence of Verticillium nonalfalfae VnAa140.</title>
        <authorList>
            <person name="Stajich J.E."/>
            <person name="Kasson M.T."/>
        </authorList>
    </citation>
    <scope>NUCLEOTIDE SEQUENCE [LARGE SCALE GENOMIC DNA]</scope>
    <source>
        <strain evidence="10 11">VnAa140</strain>
    </source>
</reference>
<dbReference type="STRING" id="1051616.A0A3M9YI94"/>
<dbReference type="GO" id="GO:0045944">
    <property type="term" value="P:positive regulation of transcription by RNA polymerase II"/>
    <property type="evidence" value="ECO:0007669"/>
    <property type="project" value="TreeGrafter"/>
</dbReference>
<dbReference type="GO" id="GO:0005634">
    <property type="term" value="C:nucleus"/>
    <property type="evidence" value="ECO:0007669"/>
    <property type="project" value="UniProtKB-SubCell"/>
</dbReference>
<evidence type="ECO:0000256" key="1">
    <source>
        <dbReference type="ARBA" id="ARBA00004123"/>
    </source>
</evidence>
<keyword evidence="3" id="KW-0862">Zinc</keyword>
<dbReference type="GO" id="GO:0006351">
    <property type="term" value="P:DNA-templated transcription"/>
    <property type="evidence" value="ECO:0007669"/>
    <property type="project" value="InterPro"/>
</dbReference>
<feature type="compositionally biased region" description="Polar residues" evidence="8">
    <location>
        <begin position="1"/>
        <end position="11"/>
    </location>
</feature>
<dbReference type="GO" id="GO:0043565">
    <property type="term" value="F:sequence-specific DNA binding"/>
    <property type="evidence" value="ECO:0007669"/>
    <property type="project" value="TreeGrafter"/>
</dbReference>
<dbReference type="Proteomes" id="UP000267145">
    <property type="component" value="Unassembled WGS sequence"/>
</dbReference>
<keyword evidence="4" id="KW-0805">Transcription regulation</keyword>
<evidence type="ECO:0000256" key="7">
    <source>
        <dbReference type="ARBA" id="ARBA00023242"/>
    </source>
</evidence>